<dbReference type="EMBL" id="LR882967">
    <property type="protein sequence ID" value="CAD5924483.1"/>
    <property type="molecule type" value="Genomic_DNA"/>
</dbReference>
<keyword evidence="1" id="KW-0812">Transmembrane</keyword>
<dbReference type="RefSeq" id="WP_281250340.1">
    <property type="nucleotide sequence ID" value="NZ_LR882967.1"/>
</dbReference>
<dbReference type="Proteomes" id="UP001153719">
    <property type="component" value="Chromosome"/>
</dbReference>
<dbReference type="AlphaFoldDB" id="A0A9W4G2E3"/>
<evidence type="ECO:0000256" key="1">
    <source>
        <dbReference type="SAM" id="Phobius"/>
    </source>
</evidence>
<evidence type="ECO:0000313" key="3">
    <source>
        <dbReference type="Proteomes" id="UP001153719"/>
    </source>
</evidence>
<dbReference type="KEGG" id="ppsu:NO713_00880"/>
<proteinExistence type="predicted"/>
<keyword evidence="3" id="KW-1185">Reference proteome</keyword>
<sequence>MTMESIDLETAIPVGLALLIIIGSFLMMFTNFWTTALKNKK</sequence>
<accession>A0A9W4G2E3</accession>
<name>A0A9W4G2E3_9CYAN</name>
<evidence type="ECO:0008006" key="4">
    <source>
        <dbReference type="Google" id="ProtNLM"/>
    </source>
</evidence>
<evidence type="ECO:0000313" key="2">
    <source>
        <dbReference type="EMBL" id="CAD5924483.1"/>
    </source>
</evidence>
<keyword evidence="1" id="KW-0472">Membrane</keyword>
<gene>
    <name evidence="2" type="ORF">NO713_00880</name>
</gene>
<keyword evidence="1" id="KW-1133">Transmembrane helix</keyword>
<protein>
    <recommendedName>
        <fullName evidence="4">DUF3149 domain-containing protein</fullName>
    </recommendedName>
</protein>
<feature type="transmembrane region" description="Helical" evidence="1">
    <location>
        <begin position="12"/>
        <end position="33"/>
    </location>
</feature>
<organism evidence="2 3">
    <name type="scientific">Planktothrix pseudagardhii</name>
    <dbReference type="NCBI Taxonomy" id="132604"/>
    <lineage>
        <taxon>Bacteria</taxon>
        <taxon>Bacillati</taxon>
        <taxon>Cyanobacteriota</taxon>
        <taxon>Cyanophyceae</taxon>
        <taxon>Oscillatoriophycideae</taxon>
        <taxon>Oscillatoriales</taxon>
        <taxon>Microcoleaceae</taxon>
        <taxon>Planktothrix</taxon>
    </lineage>
</organism>
<reference evidence="2" key="1">
    <citation type="submission" date="2020-09" db="EMBL/GenBank/DDBJ databases">
        <authorList>
            <person name="Blom J."/>
        </authorList>
    </citation>
    <scope>NUCLEOTIDE SEQUENCE</scope>
    <source>
        <strain evidence="2">No.713</strain>
    </source>
</reference>